<proteinExistence type="predicted"/>
<reference evidence="1 2" key="1">
    <citation type="submission" date="2018-06" db="EMBL/GenBank/DDBJ databases">
        <title>Comparative genomics reveals the genomic features of Rhizophagus irregularis, R. cerebriforme, R. diaphanum and Gigaspora rosea, and their symbiotic lifestyle signature.</title>
        <authorList>
            <person name="Morin E."/>
            <person name="San Clemente H."/>
            <person name="Chen E.C.H."/>
            <person name="De La Providencia I."/>
            <person name="Hainaut M."/>
            <person name="Kuo A."/>
            <person name="Kohler A."/>
            <person name="Murat C."/>
            <person name="Tang N."/>
            <person name="Roy S."/>
            <person name="Loubradou J."/>
            <person name="Henrissat B."/>
            <person name="Grigoriev I.V."/>
            <person name="Corradi N."/>
            <person name="Roux C."/>
            <person name="Martin F.M."/>
        </authorList>
    </citation>
    <scope>NUCLEOTIDE SEQUENCE [LARGE SCALE GENOMIC DNA]</scope>
    <source>
        <strain evidence="1 2">DAOM 194757</strain>
    </source>
</reference>
<gene>
    <name evidence="1" type="ORF">C2G38_2165641</name>
</gene>
<dbReference type="AlphaFoldDB" id="A0A397VX53"/>
<keyword evidence="2" id="KW-1185">Reference proteome</keyword>
<sequence length="53" mass="5999">MLHNVQCPTPSGPMDWTELEMGGPMSMSNVQPNTESRTWFNISMRLCTKIEAI</sequence>
<protein>
    <submittedName>
        <fullName evidence="1">Uncharacterized protein</fullName>
    </submittedName>
</protein>
<dbReference type="Proteomes" id="UP000266673">
    <property type="component" value="Unassembled WGS sequence"/>
</dbReference>
<dbReference type="EMBL" id="QKWP01000170">
    <property type="protein sequence ID" value="RIB25559.1"/>
    <property type="molecule type" value="Genomic_DNA"/>
</dbReference>
<evidence type="ECO:0000313" key="2">
    <source>
        <dbReference type="Proteomes" id="UP000266673"/>
    </source>
</evidence>
<organism evidence="1 2">
    <name type="scientific">Gigaspora rosea</name>
    <dbReference type="NCBI Taxonomy" id="44941"/>
    <lineage>
        <taxon>Eukaryota</taxon>
        <taxon>Fungi</taxon>
        <taxon>Fungi incertae sedis</taxon>
        <taxon>Mucoromycota</taxon>
        <taxon>Glomeromycotina</taxon>
        <taxon>Glomeromycetes</taxon>
        <taxon>Diversisporales</taxon>
        <taxon>Gigasporaceae</taxon>
        <taxon>Gigaspora</taxon>
    </lineage>
</organism>
<accession>A0A397VX53</accession>
<dbReference type="OrthoDB" id="10390966at2759"/>
<evidence type="ECO:0000313" key="1">
    <source>
        <dbReference type="EMBL" id="RIB25559.1"/>
    </source>
</evidence>
<name>A0A397VX53_9GLOM</name>
<comment type="caution">
    <text evidence="1">The sequence shown here is derived from an EMBL/GenBank/DDBJ whole genome shotgun (WGS) entry which is preliminary data.</text>
</comment>